<proteinExistence type="predicted"/>
<dbReference type="OrthoDB" id="2598626at2"/>
<evidence type="ECO:0008006" key="3">
    <source>
        <dbReference type="Google" id="ProtNLM"/>
    </source>
</evidence>
<name>A0A081P9M3_9BACL</name>
<dbReference type="RefSeq" id="WP_036676101.1">
    <property type="nucleotide sequence ID" value="NZ_JNVM01000003.1"/>
</dbReference>
<accession>A0A081P9M3</accession>
<evidence type="ECO:0000313" key="2">
    <source>
        <dbReference type="Proteomes" id="UP000028123"/>
    </source>
</evidence>
<dbReference type="EMBL" id="JNVM01000003">
    <property type="protein sequence ID" value="KEQ27396.1"/>
    <property type="molecule type" value="Genomic_DNA"/>
</dbReference>
<protein>
    <recommendedName>
        <fullName evidence="3">STAS/SEC14 domain-containing protein</fullName>
    </recommendedName>
</protein>
<dbReference type="AlphaFoldDB" id="A0A081P9M3"/>
<keyword evidence="2" id="KW-1185">Reference proteome</keyword>
<organism evidence="1 2">
    <name type="scientific">Paenibacillus tyrfis</name>
    <dbReference type="NCBI Taxonomy" id="1501230"/>
    <lineage>
        <taxon>Bacteria</taxon>
        <taxon>Bacillati</taxon>
        <taxon>Bacillota</taxon>
        <taxon>Bacilli</taxon>
        <taxon>Bacillales</taxon>
        <taxon>Paenibacillaceae</taxon>
        <taxon>Paenibacillus</taxon>
    </lineage>
</organism>
<dbReference type="eggNOG" id="ENOG5033GZ5">
    <property type="taxonomic scope" value="Bacteria"/>
</dbReference>
<reference evidence="1 2" key="1">
    <citation type="submission" date="2014-06" db="EMBL/GenBank/DDBJ databases">
        <title>Draft genome sequence of Paenibacillus sp. MSt1.</title>
        <authorList>
            <person name="Aw Y.K."/>
            <person name="Ong K.S."/>
            <person name="Gan H.M."/>
            <person name="Lee S.M."/>
        </authorList>
    </citation>
    <scope>NUCLEOTIDE SEQUENCE [LARGE SCALE GENOMIC DNA]</scope>
    <source>
        <strain evidence="1 2">MSt1</strain>
    </source>
</reference>
<dbReference type="Proteomes" id="UP000028123">
    <property type="component" value="Unassembled WGS sequence"/>
</dbReference>
<sequence length="154" mass="17173">MKSDFREVKLSELSDIQVDYFVGPSKTVEYRDMMIIKYSGEYGFGSAGNSDAVYMKAMGRAALEAWKPDAVILDWSDLKYEWGDMLELALDVSTGCCEPALPLAVIVGPPCEEAVRTLLLGINSDEGLETIEWVFKNKDEAIDYIEQQLQKVGS</sequence>
<comment type="caution">
    <text evidence="1">The sequence shown here is derived from an EMBL/GenBank/DDBJ whole genome shotgun (WGS) entry which is preliminary data.</text>
</comment>
<evidence type="ECO:0000313" key="1">
    <source>
        <dbReference type="EMBL" id="KEQ27396.1"/>
    </source>
</evidence>
<gene>
    <name evidence="1" type="ORF">ET33_19285</name>
</gene>